<feature type="domain" description="O-antigen ligase-related" evidence="6">
    <location>
        <begin position="237"/>
        <end position="362"/>
    </location>
</feature>
<evidence type="ECO:0000256" key="3">
    <source>
        <dbReference type="ARBA" id="ARBA00022989"/>
    </source>
</evidence>
<dbReference type="PANTHER" id="PTHR37422:SF13">
    <property type="entry name" value="LIPOPOLYSACCHARIDE BIOSYNTHESIS PROTEIN PA4999-RELATED"/>
    <property type="match status" value="1"/>
</dbReference>
<dbReference type="EMBL" id="CP102173">
    <property type="protein sequence ID" value="UUP12988.1"/>
    <property type="molecule type" value="Genomic_DNA"/>
</dbReference>
<feature type="transmembrane region" description="Helical" evidence="5">
    <location>
        <begin position="77"/>
        <end position="98"/>
    </location>
</feature>
<evidence type="ECO:0000256" key="2">
    <source>
        <dbReference type="ARBA" id="ARBA00022692"/>
    </source>
</evidence>
<accession>A0ABY5M8L4</accession>
<feature type="transmembrane region" description="Helical" evidence="5">
    <location>
        <begin position="232"/>
        <end position="265"/>
    </location>
</feature>
<evidence type="ECO:0000256" key="5">
    <source>
        <dbReference type="SAM" id="Phobius"/>
    </source>
</evidence>
<evidence type="ECO:0000313" key="7">
    <source>
        <dbReference type="EMBL" id="UUP12988.1"/>
    </source>
</evidence>
<feature type="transmembrane region" description="Helical" evidence="5">
    <location>
        <begin position="386"/>
        <end position="408"/>
    </location>
</feature>
<proteinExistence type="predicted"/>
<feature type="transmembrane region" description="Helical" evidence="5">
    <location>
        <begin position="12"/>
        <end position="34"/>
    </location>
</feature>
<name>A0ABY5M8L4_9ACTN</name>
<feature type="transmembrane region" description="Helical" evidence="5">
    <location>
        <begin position="110"/>
        <end position="130"/>
    </location>
</feature>
<comment type="subcellular location">
    <subcellularLocation>
        <location evidence="1">Membrane</location>
        <topology evidence="1">Multi-pass membrane protein</topology>
    </subcellularLocation>
</comment>
<dbReference type="PANTHER" id="PTHR37422">
    <property type="entry name" value="TEICHURONIC ACID BIOSYNTHESIS PROTEIN TUAE"/>
    <property type="match status" value="1"/>
</dbReference>
<evidence type="ECO:0000256" key="4">
    <source>
        <dbReference type="ARBA" id="ARBA00023136"/>
    </source>
</evidence>
<keyword evidence="3 5" id="KW-1133">Transmembrane helix</keyword>
<feature type="transmembrane region" description="Helical" evidence="5">
    <location>
        <begin position="142"/>
        <end position="162"/>
    </location>
</feature>
<keyword evidence="4 5" id="KW-0472">Membrane</keyword>
<protein>
    <recommendedName>
        <fullName evidence="6">O-antigen ligase-related domain-containing protein</fullName>
    </recommendedName>
</protein>
<reference evidence="7 8" key="1">
    <citation type="submission" date="2022-08" db="EMBL/GenBank/DDBJ databases">
        <title>novel species in genus Aeromicrobium.</title>
        <authorList>
            <person name="Ye L."/>
        </authorList>
    </citation>
    <scope>NUCLEOTIDE SEQUENCE [LARGE SCALE GENOMIC DNA]</scope>
    <source>
        <strain evidence="8">zg-Y1379</strain>
    </source>
</reference>
<feature type="transmembrane region" description="Helical" evidence="5">
    <location>
        <begin position="355"/>
        <end position="374"/>
    </location>
</feature>
<evidence type="ECO:0000259" key="6">
    <source>
        <dbReference type="Pfam" id="PF04932"/>
    </source>
</evidence>
<sequence>MPDPAPMMRPVVVVDHRVGVGATTVAVACGWLLATRQSAVVPFTLGLTPVVIAWYVAGALLILCWSAGQRIAPPHRATALLVMGTMLSTLVSSAALMLRGPAAEWSGQSLTLVSREACLLAAAIFVLVVVRTPAALTRVVQGLVIGASVSAVLALGQVLTGFDAAQHLVLPGLVQHGDDGSPVDLLRAGALRPQGSAAHPLELSAILTVCFPLALGLALAQRARGLPHAVWAVLATVIGLGAVATISRSAVVGVAAALVVMAWRWPVRRVVLGGVGVVGAVAVAVIGGVPIATRLAGVVLNGSEDGSLGSRSSGLSYALGILPEHWLFGQGAGTYDVARQPVLDNHYLTRLVETGLFGLGCLLLMLAGAWLICVRASRRAVSSADAGTFELVNGVLGALSAVIVIALILDIGGFAQISNLLYVLVALAGASAVATSPSDGALHD</sequence>
<organism evidence="7 8">
    <name type="scientific">Aeromicrobium wangtongii</name>
    <dbReference type="NCBI Taxonomy" id="2969247"/>
    <lineage>
        <taxon>Bacteria</taxon>
        <taxon>Bacillati</taxon>
        <taxon>Actinomycetota</taxon>
        <taxon>Actinomycetes</taxon>
        <taxon>Propionibacteriales</taxon>
        <taxon>Nocardioidaceae</taxon>
        <taxon>Aeromicrobium</taxon>
    </lineage>
</organism>
<dbReference type="InterPro" id="IPR051533">
    <property type="entry name" value="WaaL-like"/>
</dbReference>
<evidence type="ECO:0000256" key="1">
    <source>
        <dbReference type="ARBA" id="ARBA00004141"/>
    </source>
</evidence>
<keyword evidence="8" id="KW-1185">Reference proteome</keyword>
<feature type="transmembrane region" description="Helical" evidence="5">
    <location>
        <begin position="40"/>
        <end position="65"/>
    </location>
</feature>
<feature type="transmembrane region" description="Helical" evidence="5">
    <location>
        <begin position="271"/>
        <end position="293"/>
    </location>
</feature>
<feature type="transmembrane region" description="Helical" evidence="5">
    <location>
        <begin position="203"/>
        <end position="220"/>
    </location>
</feature>
<dbReference type="Proteomes" id="UP001316184">
    <property type="component" value="Chromosome"/>
</dbReference>
<gene>
    <name evidence="7" type="ORF">NQV15_14155</name>
</gene>
<dbReference type="RefSeq" id="WP_232401326.1">
    <property type="nucleotide sequence ID" value="NZ_CP102173.1"/>
</dbReference>
<keyword evidence="2 5" id="KW-0812">Transmembrane</keyword>
<dbReference type="InterPro" id="IPR007016">
    <property type="entry name" value="O-antigen_ligase-rel_domated"/>
</dbReference>
<evidence type="ECO:0000313" key="8">
    <source>
        <dbReference type="Proteomes" id="UP001316184"/>
    </source>
</evidence>
<dbReference type="Pfam" id="PF04932">
    <property type="entry name" value="Wzy_C"/>
    <property type="match status" value="1"/>
</dbReference>